<dbReference type="Pfam" id="PF05494">
    <property type="entry name" value="MlaC"/>
    <property type="match status" value="1"/>
</dbReference>
<evidence type="ECO:0000313" key="2">
    <source>
        <dbReference type="EMBL" id="GBG15351.1"/>
    </source>
</evidence>
<evidence type="ECO:0000313" key="3">
    <source>
        <dbReference type="Proteomes" id="UP000245081"/>
    </source>
</evidence>
<dbReference type="PIRSF" id="PIRSF004649">
    <property type="entry name" value="MlaC"/>
    <property type="match status" value="1"/>
</dbReference>
<dbReference type="PANTHER" id="PTHR36573:SF1">
    <property type="entry name" value="INTERMEMBRANE PHOSPHOLIPID TRANSPORT SYSTEM BINDING PROTEIN MLAC"/>
    <property type="match status" value="1"/>
</dbReference>
<dbReference type="AlphaFoldDB" id="A0A2R5FGK1"/>
<protein>
    <submittedName>
        <fullName evidence="2">Phospholipid transport system substrate-binding protein</fullName>
    </submittedName>
</protein>
<keyword evidence="3" id="KW-1185">Reference proteome</keyword>
<accession>A0A2R5FGK1</accession>
<comment type="caution">
    <text evidence="2">The sequence shown here is derived from an EMBL/GenBank/DDBJ whole genome shotgun (WGS) entry which is preliminary data.</text>
</comment>
<organism evidence="2 3">
    <name type="scientific">Novimethylophilus kurashikiensis</name>
    <dbReference type="NCBI Taxonomy" id="1825523"/>
    <lineage>
        <taxon>Bacteria</taxon>
        <taxon>Pseudomonadati</taxon>
        <taxon>Pseudomonadota</taxon>
        <taxon>Betaproteobacteria</taxon>
        <taxon>Nitrosomonadales</taxon>
        <taxon>Methylophilaceae</taxon>
        <taxon>Novimethylophilus</taxon>
    </lineage>
</organism>
<keyword evidence="1" id="KW-0732">Signal</keyword>
<dbReference type="PANTHER" id="PTHR36573">
    <property type="entry name" value="INTERMEMBRANE PHOSPHOLIPID TRANSPORT SYSTEM BINDING PROTEIN MLAC"/>
    <property type="match status" value="1"/>
</dbReference>
<gene>
    <name evidence="2" type="primary">mlaC</name>
    <name evidence="2" type="ORF">NMK_2954</name>
</gene>
<proteinExistence type="predicted"/>
<feature type="chain" id="PRO_5015332231" evidence="1">
    <location>
        <begin position="22"/>
        <end position="208"/>
    </location>
</feature>
<sequence length="208" mass="23160">MKLIRSFLVAALLMTAAHANAEAVPPDALVKQTATEVLDAIKKDKDIQNGDMKKIVALTEEKILPHFDFERMSRIVLGRNWTKASKEQQTQFVTEFRTLLVRTYSSALAKYRNQTIDYKPLRAASGDTDVTVKTEIIQPGGPAVPVDYTLEKKNDEWKVYDVAIEGVSLVTNYRGQFANEIKSGGMDGLIQRLVDKNKQNNGSASKQG</sequence>
<reference evidence="2 3" key="1">
    <citation type="journal article" date="2018" name="Environ. Microbiol.">
        <title>Isolation and genomic characterization of Novimethylophilus kurashikiensis gen. nov. sp. nov., a new lanthanide-dependent methylotrophic species of Methylophilaceae.</title>
        <authorList>
            <person name="Lv H."/>
            <person name="Sahin N."/>
            <person name="Tani A."/>
        </authorList>
    </citation>
    <scope>NUCLEOTIDE SEQUENCE [LARGE SCALE GENOMIC DNA]</scope>
    <source>
        <strain evidence="2 3">La2-4</strain>
    </source>
</reference>
<dbReference type="RefSeq" id="WP_109016505.1">
    <property type="nucleotide sequence ID" value="NZ_BDOQ01000018.1"/>
</dbReference>
<dbReference type="Gene3D" id="1.10.10.640">
    <property type="entry name" value="phospholipid-binding protein"/>
    <property type="match status" value="1"/>
</dbReference>
<feature type="signal peptide" evidence="1">
    <location>
        <begin position="1"/>
        <end position="21"/>
    </location>
</feature>
<dbReference type="EMBL" id="BDOQ01000018">
    <property type="protein sequence ID" value="GBG15351.1"/>
    <property type="molecule type" value="Genomic_DNA"/>
</dbReference>
<dbReference type="OrthoDB" id="9798905at2"/>
<evidence type="ECO:0000256" key="1">
    <source>
        <dbReference type="SAM" id="SignalP"/>
    </source>
</evidence>
<name>A0A2R5FGK1_9PROT</name>
<dbReference type="Proteomes" id="UP000245081">
    <property type="component" value="Unassembled WGS sequence"/>
</dbReference>
<dbReference type="Gene3D" id="3.10.450.50">
    <property type="match status" value="1"/>
</dbReference>
<dbReference type="InterPro" id="IPR008869">
    <property type="entry name" value="MlaC/ttg2D"/>
</dbReference>